<evidence type="ECO:0000313" key="1">
    <source>
        <dbReference type="EMBL" id="KAK5630515.1"/>
    </source>
</evidence>
<dbReference type="AlphaFoldDB" id="A0AAN7YYJ9"/>
<protein>
    <submittedName>
        <fullName evidence="1">Uncharacterized protein</fullName>
    </submittedName>
</protein>
<dbReference type="EMBL" id="JAWHQM010000016">
    <property type="protein sequence ID" value="KAK5630515.1"/>
    <property type="molecule type" value="Genomic_DNA"/>
</dbReference>
<accession>A0AAN7YYJ9</accession>
<reference evidence="1 2" key="1">
    <citation type="submission" date="2023-10" db="EMBL/GenBank/DDBJ databases">
        <title>Draft genome sequence of Xylaria bambusicola isolate GMP-LS, the root and basal stem rot pathogen of sugarcane in Indonesia.</title>
        <authorList>
            <person name="Selvaraj P."/>
            <person name="Muralishankar V."/>
            <person name="Muruganantham S."/>
            <person name="Sp S."/>
            <person name="Haryani S."/>
            <person name="Lau K.J.X."/>
            <person name="Naqvi N.I."/>
        </authorList>
    </citation>
    <scope>NUCLEOTIDE SEQUENCE [LARGE SCALE GENOMIC DNA]</scope>
    <source>
        <strain evidence="1">GMP-LS</strain>
    </source>
</reference>
<name>A0AAN7YYJ9_9PEZI</name>
<evidence type="ECO:0000313" key="2">
    <source>
        <dbReference type="Proteomes" id="UP001305414"/>
    </source>
</evidence>
<proteinExistence type="predicted"/>
<dbReference type="Proteomes" id="UP001305414">
    <property type="component" value="Unassembled WGS sequence"/>
</dbReference>
<keyword evidence="2" id="KW-1185">Reference proteome</keyword>
<sequence>MAFTSYKHSYPLENSNEVMRLRGQHGVIKGAMGGLVLTKIHLKPHRLKFWIRVPQVVNIIIVALTCHSSLSSTRHTQSKSTCHSIDALERDTLVLNHSTDRMRDFAASVASVQHRPYGTDLNPAESKQKEAICLLPA</sequence>
<organism evidence="1 2">
    <name type="scientific">Xylaria bambusicola</name>
    <dbReference type="NCBI Taxonomy" id="326684"/>
    <lineage>
        <taxon>Eukaryota</taxon>
        <taxon>Fungi</taxon>
        <taxon>Dikarya</taxon>
        <taxon>Ascomycota</taxon>
        <taxon>Pezizomycotina</taxon>
        <taxon>Sordariomycetes</taxon>
        <taxon>Xylariomycetidae</taxon>
        <taxon>Xylariales</taxon>
        <taxon>Xylariaceae</taxon>
        <taxon>Xylaria</taxon>
    </lineage>
</organism>
<comment type="caution">
    <text evidence="1">The sequence shown here is derived from an EMBL/GenBank/DDBJ whole genome shotgun (WGS) entry which is preliminary data.</text>
</comment>
<gene>
    <name evidence="1" type="ORF">RRF57_006230</name>
</gene>